<dbReference type="InterPro" id="IPR050570">
    <property type="entry name" value="Cell_wall_metabolism_enzyme"/>
</dbReference>
<dbReference type="Proteomes" id="UP000035444">
    <property type="component" value="Unassembled WGS sequence"/>
</dbReference>
<dbReference type="InterPro" id="IPR036779">
    <property type="entry name" value="LysM_dom_sf"/>
</dbReference>
<dbReference type="GO" id="GO:0004222">
    <property type="term" value="F:metalloendopeptidase activity"/>
    <property type="evidence" value="ECO:0007669"/>
    <property type="project" value="TreeGrafter"/>
</dbReference>
<dbReference type="SMART" id="SM00257">
    <property type="entry name" value="LysM"/>
    <property type="match status" value="2"/>
</dbReference>
<protein>
    <recommendedName>
        <fullName evidence="3">LysM domain-containing protein</fullName>
    </recommendedName>
</protein>
<evidence type="ECO:0000259" key="3">
    <source>
        <dbReference type="PROSITE" id="PS51782"/>
    </source>
</evidence>
<evidence type="ECO:0000256" key="2">
    <source>
        <dbReference type="SAM" id="MobiDB-lite"/>
    </source>
</evidence>
<dbReference type="InterPro" id="IPR016047">
    <property type="entry name" value="M23ase_b-sheet_dom"/>
</dbReference>
<comment type="similarity">
    <text evidence="1">Belongs to the E.coli NlpD/Haemophilus LppB family.</text>
</comment>
<keyword evidence="5" id="KW-1185">Reference proteome</keyword>
<dbReference type="PANTHER" id="PTHR21666">
    <property type="entry name" value="PEPTIDASE-RELATED"/>
    <property type="match status" value="1"/>
</dbReference>
<dbReference type="InterPro" id="IPR011055">
    <property type="entry name" value="Dup_hybrid_motif"/>
</dbReference>
<dbReference type="SUPFAM" id="SSF54106">
    <property type="entry name" value="LysM domain"/>
    <property type="match status" value="1"/>
</dbReference>
<dbReference type="CDD" id="cd12797">
    <property type="entry name" value="M23_peptidase"/>
    <property type="match status" value="1"/>
</dbReference>
<reference evidence="4 5" key="1">
    <citation type="submission" date="2015-03" db="EMBL/GenBank/DDBJ databases">
        <title>Genome Sequence of Kiloniella spongiae MEBiC09566, isolated from a marine sponge.</title>
        <authorList>
            <person name="Shao Z."/>
            <person name="Wang L."/>
            <person name="Li X."/>
        </authorList>
    </citation>
    <scope>NUCLEOTIDE SEQUENCE [LARGE SCALE GENOMIC DNA]</scope>
    <source>
        <strain evidence="4 5">MEBiC09566</strain>
    </source>
</reference>
<evidence type="ECO:0000256" key="1">
    <source>
        <dbReference type="ARBA" id="ARBA00038420"/>
    </source>
</evidence>
<feature type="domain" description="LysM" evidence="3">
    <location>
        <begin position="123"/>
        <end position="167"/>
    </location>
</feature>
<dbReference type="InterPro" id="IPR018392">
    <property type="entry name" value="LysM"/>
</dbReference>
<dbReference type="STRING" id="1489064.WH96_07365"/>
<dbReference type="EMBL" id="LAQL01000004">
    <property type="protein sequence ID" value="KLN61523.1"/>
    <property type="molecule type" value="Genomic_DNA"/>
</dbReference>
<gene>
    <name evidence="4" type="ORF">WH96_07365</name>
</gene>
<feature type="domain" description="LysM" evidence="3">
    <location>
        <begin position="75"/>
        <end position="119"/>
    </location>
</feature>
<dbReference type="PROSITE" id="PS51782">
    <property type="entry name" value="LYSM"/>
    <property type="match status" value="2"/>
</dbReference>
<evidence type="ECO:0000313" key="4">
    <source>
        <dbReference type="EMBL" id="KLN61523.1"/>
    </source>
</evidence>
<name>A0A0H2MGM6_9PROT</name>
<dbReference type="CDD" id="cd00118">
    <property type="entry name" value="LysM"/>
    <property type="match status" value="2"/>
</dbReference>
<evidence type="ECO:0000313" key="5">
    <source>
        <dbReference type="Proteomes" id="UP000035444"/>
    </source>
</evidence>
<dbReference type="AlphaFoldDB" id="A0A0H2MGM6"/>
<dbReference type="Pfam" id="PF01551">
    <property type="entry name" value="Peptidase_M23"/>
    <property type="match status" value="1"/>
</dbReference>
<dbReference type="SUPFAM" id="SSF51261">
    <property type="entry name" value="Duplicated hybrid motif"/>
    <property type="match status" value="1"/>
</dbReference>
<dbReference type="Gene3D" id="3.10.350.10">
    <property type="entry name" value="LysM domain"/>
    <property type="match status" value="2"/>
</dbReference>
<comment type="caution">
    <text evidence="4">The sequence shown here is derived from an EMBL/GenBank/DDBJ whole genome shotgun (WGS) entry which is preliminary data.</text>
</comment>
<sequence>MPKRKPTPPPRPSSAGQTTGRVAGVAIPALLPENIPLPKRNPRRQGRKSNTATVTLQQARVAPQSSSNLAQVSTTEYTVNRGDTVYSIARKRRVSIRELIILNRLSPPYKLLVGQNIKLPVSKEHVVIAGDTLYSISRRYGVETTALVKLNKINPPYALYIGQRLNLPALRQNNAVRSASVTPATNRPNIAAKNAQKLPVKTPTRSVIPVSPKNFTGPVPKPLPRSFSNFLRPVKGKVISSFGAKEGGIHNDGINIAARRGTPVKAAENGVVVYAGSELKGFGQMLLIKHSDGWVTAYAHTDQLLVGRGQRVKRGQNIAKVGSTGNVSKPQLHFEIRKGSEAVNPKKLLTN</sequence>
<dbReference type="Gene3D" id="2.70.70.10">
    <property type="entry name" value="Glucose Permease (Domain IIA)"/>
    <property type="match status" value="1"/>
</dbReference>
<accession>A0A0H2MGM6</accession>
<dbReference type="Pfam" id="PF01476">
    <property type="entry name" value="LysM"/>
    <property type="match status" value="2"/>
</dbReference>
<organism evidence="4 5">
    <name type="scientific">Kiloniella spongiae</name>
    <dbReference type="NCBI Taxonomy" id="1489064"/>
    <lineage>
        <taxon>Bacteria</taxon>
        <taxon>Pseudomonadati</taxon>
        <taxon>Pseudomonadota</taxon>
        <taxon>Alphaproteobacteria</taxon>
        <taxon>Rhodospirillales</taxon>
        <taxon>Kiloniellaceae</taxon>
        <taxon>Kiloniella</taxon>
    </lineage>
</organism>
<feature type="region of interest" description="Disordered" evidence="2">
    <location>
        <begin position="1"/>
        <end position="23"/>
    </location>
</feature>
<dbReference type="PANTHER" id="PTHR21666:SF263">
    <property type="entry name" value="MUREIN HYDROLASE ACTIVATOR NLPD"/>
    <property type="match status" value="1"/>
</dbReference>
<proteinExistence type="inferred from homology"/>